<keyword evidence="3" id="KW-1185">Reference proteome</keyword>
<dbReference type="AlphaFoldDB" id="W2S6N8"/>
<feature type="compositionally biased region" description="Basic and acidic residues" evidence="1">
    <location>
        <begin position="313"/>
        <end position="328"/>
    </location>
</feature>
<feature type="compositionally biased region" description="Basic and acidic residues" evidence="1">
    <location>
        <begin position="460"/>
        <end position="484"/>
    </location>
</feature>
<protein>
    <submittedName>
        <fullName evidence="2">Uncharacterized protein</fullName>
    </submittedName>
</protein>
<sequence length="514" mass="57146">MTLAATYERFLASPNPLNLSEDASLHYIPTLKSFSEQGPLIRHLEDQNRNVVKTKSNKTISVVEGASSLALETETILEFVSGGGAYLPGLDTFIFDSVATLPMTHIVHFNAQGKITQIRISWDQATLLKQTEVIGTRGKNWPVTDGKHQIQLISSSFSAAPVVPNSPPRGRATDNGSTDRPSSPTKRYIKDPHASSYQELFSPGRDDNGRSESPGTFVAPRASARPPPREMSELFAAGHEDHENTPKGSPKKAIPFNAVAPKGAGSQKFGDIRVFDGQHSKEDKIYRTNPARYDHFDIGDADENDPMQHKSGLNREKRSVPMRAKTDKGGSQWDFIDFVTPAKVNQKIREQDKVNWNYDEESMNQSPGKGGQQKIRRDDETHFELKDDGTPVERHIEPKPRKDAHAHFEFNDEPTPAPRRIIARTNAAMGIYRDVVHDDEEPLAAIDNNVGRGRAFGNHWDMRDTSPEGTKNERPASKQQKSLETHWGVDAVDEPEVRATRSRGGGGGKGFWDF</sequence>
<feature type="compositionally biased region" description="Polar residues" evidence="1">
    <location>
        <begin position="174"/>
        <end position="185"/>
    </location>
</feature>
<dbReference type="STRING" id="1220924.W2S6N8"/>
<feature type="region of interest" description="Disordered" evidence="1">
    <location>
        <begin position="452"/>
        <end position="514"/>
    </location>
</feature>
<gene>
    <name evidence="2" type="ORF">HMPREF1541_10475</name>
</gene>
<dbReference type="HOGENOM" id="CLU_017360_0_0_1"/>
<dbReference type="GeneID" id="19977814"/>
<feature type="compositionally biased region" description="Gly residues" evidence="1">
    <location>
        <begin position="503"/>
        <end position="514"/>
    </location>
</feature>
<dbReference type="RefSeq" id="XP_008713368.1">
    <property type="nucleotide sequence ID" value="XM_008715146.1"/>
</dbReference>
<reference evidence="2 3" key="1">
    <citation type="submission" date="2013-03" db="EMBL/GenBank/DDBJ databases">
        <title>The Genome Sequence of Phialophora europaea CBS 101466.</title>
        <authorList>
            <consortium name="The Broad Institute Genomics Platform"/>
            <person name="Cuomo C."/>
            <person name="de Hoog S."/>
            <person name="Gorbushina A."/>
            <person name="Walker B."/>
            <person name="Young S.K."/>
            <person name="Zeng Q."/>
            <person name="Gargeya S."/>
            <person name="Fitzgerald M."/>
            <person name="Haas B."/>
            <person name="Abouelleil A."/>
            <person name="Allen A.W."/>
            <person name="Alvarado L."/>
            <person name="Arachchi H.M."/>
            <person name="Berlin A.M."/>
            <person name="Chapman S.B."/>
            <person name="Gainer-Dewar J."/>
            <person name="Goldberg J."/>
            <person name="Griggs A."/>
            <person name="Gujja S."/>
            <person name="Hansen M."/>
            <person name="Howarth C."/>
            <person name="Imamovic A."/>
            <person name="Ireland A."/>
            <person name="Larimer J."/>
            <person name="McCowan C."/>
            <person name="Murphy C."/>
            <person name="Pearson M."/>
            <person name="Poon T.W."/>
            <person name="Priest M."/>
            <person name="Roberts A."/>
            <person name="Saif S."/>
            <person name="Shea T."/>
            <person name="Sisk P."/>
            <person name="Sykes S."/>
            <person name="Wortman J."/>
            <person name="Nusbaum C."/>
            <person name="Birren B."/>
        </authorList>
    </citation>
    <scope>NUCLEOTIDE SEQUENCE [LARGE SCALE GENOMIC DNA]</scope>
    <source>
        <strain evidence="2 3">CBS 101466</strain>
    </source>
</reference>
<feature type="region of interest" description="Disordered" evidence="1">
    <location>
        <begin position="297"/>
        <end position="328"/>
    </location>
</feature>
<dbReference type="EMBL" id="KB822715">
    <property type="protein sequence ID" value="ETN44295.1"/>
    <property type="molecule type" value="Genomic_DNA"/>
</dbReference>
<dbReference type="OrthoDB" id="1162399at2759"/>
<proteinExistence type="predicted"/>
<evidence type="ECO:0000313" key="2">
    <source>
        <dbReference type="EMBL" id="ETN44295.1"/>
    </source>
</evidence>
<dbReference type="VEuPathDB" id="FungiDB:HMPREF1541_10475"/>
<dbReference type="Proteomes" id="UP000030752">
    <property type="component" value="Unassembled WGS sequence"/>
</dbReference>
<evidence type="ECO:0000313" key="3">
    <source>
        <dbReference type="Proteomes" id="UP000030752"/>
    </source>
</evidence>
<organism evidence="2 3">
    <name type="scientific">Cyphellophora europaea (strain CBS 101466)</name>
    <name type="common">Phialophora europaea</name>
    <dbReference type="NCBI Taxonomy" id="1220924"/>
    <lineage>
        <taxon>Eukaryota</taxon>
        <taxon>Fungi</taxon>
        <taxon>Dikarya</taxon>
        <taxon>Ascomycota</taxon>
        <taxon>Pezizomycotina</taxon>
        <taxon>Eurotiomycetes</taxon>
        <taxon>Chaetothyriomycetidae</taxon>
        <taxon>Chaetothyriales</taxon>
        <taxon>Cyphellophoraceae</taxon>
        <taxon>Cyphellophora</taxon>
    </lineage>
</organism>
<feature type="region of interest" description="Disordered" evidence="1">
    <location>
        <begin position="157"/>
        <end position="228"/>
    </location>
</feature>
<evidence type="ECO:0000256" key="1">
    <source>
        <dbReference type="SAM" id="MobiDB-lite"/>
    </source>
</evidence>
<dbReference type="InParanoid" id="W2S6N8"/>
<dbReference type="eggNOG" id="ENOG502RU2N">
    <property type="taxonomic scope" value="Eukaryota"/>
</dbReference>
<name>W2S6N8_CYPE1</name>
<accession>W2S6N8</accession>